<evidence type="ECO:0000313" key="3">
    <source>
        <dbReference type="Proteomes" id="UP000051380"/>
    </source>
</evidence>
<dbReference type="EMBL" id="LJYF01000053">
    <property type="protein sequence ID" value="KRP85443.1"/>
    <property type="molecule type" value="Genomic_DNA"/>
</dbReference>
<dbReference type="RefSeq" id="WP_057030510.1">
    <property type="nucleotide sequence ID" value="NZ_LJYF01000053.1"/>
</dbReference>
<name>A0A0R3BR57_9BRAD</name>
<evidence type="ECO:0000259" key="1">
    <source>
        <dbReference type="Pfam" id="PF00144"/>
    </source>
</evidence>
<dbReference type="STRING" id="108015.GA0061099_1005372"/>
<dbReference type="Gene3D" id="3.40.710.10">
    <property type="entry name" value="DD-peptidase/beta-lactamase superfamily"/>
    <property type="match status" value="1"/>
</dbReference>
<dbReference type="InterPro" id="IPR012338">
    <property type="entry name" value="Beta-lactam/transpept-like"/>
</dbReference>
<organism evidence="2 3">
    <name type="scientific">Bradyrhizobium yuanmingense</name>
    <dbReference type="NCBI Taxonomy" id="108015"/>
    <lineage>
        <taxon>Bacteria</taxon>
        <taxon>Pseudomonadati</taxon>
        <taxon>Pseudomonadota</taxon>
        <taxon>Alphaproteobacteria</taxon>
        <taxon>Hyphomicrobiales</taxon>
        <taxon>Nitrobacteraceae</taxon>
        <taxon>Bradyrhizobium</taxon>
    </lineage>
</organism>
<dbReference type="InterPro" id="IPR001466">
    <property type="entry name" value="Beta-lactam-related"/>
</dbReference>
<gene>
    <name evidence="2" type="ORF">AOQ72_04855</name>
</gene>
<dbReference type="InterPro" id="IPR050789">
    <property type="entry name" value="Diverse_Enzym_Activities"/>
</dbReference>
<accession>A0A0R3BR57</accession>
<dbReference type="OrthoDB" id="9808046at2"/>
<protein>
    <submittedName>
        <fullName evidence="2">1,4-butanediol diacrylate esterase</fullName>
    </submittedName>
</protein>
<dbReference type="Pfam" id="PF00144">
    <property type="entry name" value="Beta-lactamase"/>
    <property type="match status" value="1"/>
</dbReference>
<reference evidence="2 3" key="1">
    <citation type="submission" date="2015-09" db="EMBL/GenBank/DDBJ databases">
        <title>Draft Genome Sequence of the Strain BR 3267 (Bradyrhizobium yuanmingense) recommended as inoculant for cowpea in Brazil.</title>
        <authorList>
            <person name="Simoes-Araujo J.L."/>
            <person name="Zilli J.E."/>
        </authorList>
    </citation>
    <scope>NUCLEOTIDE SEQUENCE [LARGE SCALE GENOMIC DNA]</scope>
    <source>
        <strain evidence="2 3">BR3267</strain>
    </source>
</reference>
<dbReference type="AlphaFoldDB" id="A0A0R3BR57"/>
<dbReference type="Proteomes" id="UP000051380">
    <property type="component" value="Unassembled WGS sequence"/>
</dbReference>
<evidence type="ECO:0000313" key="2">
    <source>
        <dbReference type="EMBL" id="KRP85443.1"/>
    </source>
</evidence>
<comment type="caution">
    <text evidence="2">The sequence shown here is derived from an EMBL/GenBank/DDBJ whole genome shotgun (WGS) entry which is preliminary data.</text>
</comment>
<dbReference type="SUPFAM" id="SSF56601">
    <property type="entry name" value="beta-lactamase/transpeptidase-like"/>
    <property type="match status" value="1"/>
</dbReference>
<sequence length="397" mass="43773">MIMNFGATADAVLDGVVTSTPRVPGVVAMVTDRRRNIYEGAAGKRRLDRPADMTTDSVFALFSTTKAITGTAVLQLVEEGKLDLDAPAKHYANEIGKLQVIEGFDAAGEPILRAPKRDITTRMLMTHTAGLSYDFINHTYNWLAQEKGQPSVITATKASLMTPLLFDPGERWDYGTNLDWCGQIVEAIAGKRLGEVFKTRIFEPLGIEDMTFELTDAMRQKLAGIHARNADGSLTPMDFELPAKPEVHMGGHGLYGTVGDYMRFIRMWLNDGVGEHGRVLKAETVRMAEKNHLGDRKVTPITGVIPSLCNDAEFFPGQSKSWALSFMVNDEEAPTGRPAGALGWAGLANLFYWIDRQNNVGGFWATQILPFGDPTSFIGYMNFETALYQSLRQRLAS</sequence>
<dbReference type="PANTHER" id="PTHR43283:SF3">
    <property type="entry name" value="BETA-LACTAMASE FAMILY PROTEIN (AFU_ORTHOLOGUE AFUA_5G07500)"/>
    <property type="match status" value="1"/>
</dbReference>
<proteinExistence type="predicted"/>
<feature type="domain" description="Beta-lactamase-related" evidence="1">
    <location>
        <begin position="20"/>
        <end position="370"/>
    </location>
</feature>
<dbReference type="PANTHER" id="PTHR43283">
    <property type="entry name" value="BETA-LACTAMASE-RELATED"/>
    <property type="match status" value="1"/>
</dbReference>